<organism evidence="1 2">
    <name type="scientific">Gigaspora margarita</name>
    <dbReference type="NCBI Taxonomy" id="4874"/>
    <lineage>
        <taxon>Eukaryota</taxon>
        <taxon>Fungi</taxon>
        <taxon>Fungi incertae sedis</taxon>
        <taxon>Mucoromycota</taxon>
        <taxon>Glomeromycotina</taxon>
        <taxon>Glomeromycetes</taxon>
        <taxon>Diversisporales</taxon>
        <taxon>Gigasporaceae</taxon>
        <taxon>Gigaspora</taxon>
    </lineage>
</organism>
<protein>
    <submittedName>
        <fullName evidence="1">34475_t:CDS:1</fullName>
    </submittedName>
</protein>
<keyword evidence="2" id="KW-1185">Reference proteome</keyword>
<reference evidence="1 2" key="1">
    <citation type="submission" date="2021-06" db="EMBL/GenBank/DDBJ databases">
        <authorList>
            <person name="Kallberg Y."/>
            <person name="Tangrot J."/>
            <person name="Rosling A."/>
        </authorList>
    </citation>
    <scope>NUCLEOTIDE SEQUENCE [LARGE SCALE GENOMIC DNA]</scope>
    <source>
        <strain evidence="1 2">120-4 pot B 10/14</strain>
    </source>
</reference>
<sequence length="51" mass="6055">MDIFESFYKFTKFVKIDSISFQSAVECTKAVVEWLIDKELDQWFSRKTLVG</sequence>
<gene>
    <name evidence="1" type="ORF">GMARGA_LOCUS22476</name>
</gene>
<name>A0ABN7VTE3_GIGMA</name>
<evidence type="ECO:0000313" key="2">
    <source>
        <dbReference type="Proteomes" id="UP000789901"/>
    </source>
</evidence>
<proteinExistence type="predicted"/>
<dbReference type="Proteomes" id="UP000789901">
    <property type="component" value="Unassembled WGS sequence"/>
</dbReference>
<comment type="caution">
    <text evidence="1">The sequence shown here is derived from an EMBL/GenBank/DDBJ whole genome shotgun (WGS) entry which is preliminary data.</text>
</comment>
<evidence type="ECO:0000313" key="1">
    <source>
        <dbReference type="EMBL" id="CAG8797821.1"/>
    </source>
</evidence>
<dbReference type="EMBL" id="CAJVQB010021709">
    <property type="protein sequence ID" value="CAG8797821.1"/>
    <property type="molecule type" value="Genomic_DNA"/>
</dbReference>
<accession>A0ABN7VTE3</accession>